<dbReference type="EMBL" id="CP002770">
    <property type="protein sequence ID" value="AEG14990.1"/>
    <property type="molecule type" value="Genomic_DNA"/>
</dbReference>
<dbReference type="AlphaFoldDB" id="A0AAU8PC82"/>
<dbReference type="KEGG" id="dku:Desku_1407"/>
<sequence>MIRVDDVARLLAQDNREKRQARGGQSVGKKSPRVVLMPSVLEERRGPPWWQVAPPLVRVDIATGRVLVYRWPVTEGWEVAK</sequence>
<gene>
    <name evidence="1" type="ordered locus">Desku_1407</name>
</gene>
<evidence type="ECO:0000313" key="2">
    <source>
        <dbReference type="Proteomes" id="UP000009229"/>
    </source>
</evidence>
<protein>
    <submittedName>
        <fullName evidence="1">Uncharacterized protein</fullName>
    </submittedName>
</protein>
<organism evidence="1 2">
    <name type="scientific">Desulfofundulus kuznetsovii (strain DSM 6115 / VKM B-1805 / 17)</name>
    <name type="common">Desulfotomaculum kuznetsovii</name>
    <dbReference type="NCBI Taxonomy" id="760568"/>
    <lineage>
        <taxon>Bacteria</taxon>
        <taxon>Bacillati</taxon>
        <taxon>Bacillota</taxon>
        <taxon>Clostridia</taxon>
        <taxon>Eubacteriales</taxon>
        <taxon>Peptococcaceae</taxon>
        <taxon>Desulfofundulus</taxon>
    </lineage>
</organism>
<proteinExistence type="predicted"/>
<accession>A0AAU8PC82</accession>
<reference evidence="2" key="1">
    <citation type="submission" date="2011-05" db="EMBL/GenBank/DDBJ databases">
        <title>Complete sequence of Desulfotomaculum kuznetsovii DSM 6115.</title>
        <authorList>
            <person name="Lucas S."/>
            <person name="Han J."/>
            <person name="Lapidus A."/>
            <person name="Cheng J.-F."/>
            <person name="Goodwin L."/>
            <person name="Pitluck S."/>
            <person name="Peters L."/>
            <person name="Mikhailova N."/>
            <person name="Lu M."/>
            <person name="Saunders E."/>
            <person name="Han C."/>
            <person name="Tapia R."/>
            <person name="Land M."/>
            <person name="Hauser L."/>
            <person name="Kyrpides N."/>
            <person name="Ivanova N."/>
            <person name="Pagani I."/>
            <person name="Nazina T."/>
            <person name="Ivanova A."/>
            <person name="Parshina S."/>
            <person name="Kuever J."/>
            <person name="Muyzer G."/>
            <person name="Plugge C."/>
            <person name="Stams A."/>
            <person name="Woyke T."/>
        </authorList>
    </citation>
    <scope>NUCLEOTIDE SEQUENCE [LARGE SCALE GENOMIC DNA]</scope>
    <source>
        <strain evidence="2">DSM 6115 / VKM B-1805 / 17</strain>
    </source>
</reference>
<keyword evidence="2" id="KW-1185">Reference proteome</keyword>
<evidence type="ECO:0000313" key="1">
    <source>
        <dbReference type="EMBL" id="AEG14990.1"/>
    </source>
</evidence>
<dbReference type="RefSeq" id="WP_013822505.1">
    <property type="nucleotide sequence ID" value="NC_015573.1"/>
</dbReference>
<dbReference type="Proteomes" id="UP000009229">
    <property type="component" value="Chromosome"/>
</dbReference>
<name>A0AAU8PC82_DESK7</name>